<comment type="caution">
    <text evidence="7">The sequence shown here is derived from an EMBL/GenBank/DDBJ whole genome shotgun (WGS) entry which is preliminary data.</text>
</comment>
<evidence type="ECO:0000259" key="6">
    <source>
        <dbReference type="PROSITE" id="PS50249"/>
    </source>
</evidence>
<proteinExistence type="predicted"/>
<organism evidence="7 8">
    <name type="scientific">Raoultella planticola</name>
    <name type="common">Klebsiella planticola</name>
    <dbReference type="NCBI Taxonomy" id="575"/>
    <lineage>
        <taxon>Bacteria</taxon>
        <taxon>Pseudomonadati</taxon>
        <taxon>Pseudomonadota</taxon>
        <taxon>Gammaproteobacteria</taxon>
        <taxon>Enterobacterales</taxon>
        <taxon>Enterobacteriaceae</taxon>
        <taxon>Klebsiella/Raoultella group</taxon>
        <taxon>Raoultella</taxon>
    </lineage>
</organism>
<reference evidence="7 8" key="1">
    <citation type="submission" date="2018-06" db="EMBL/GenBank/DDBJ databases">
        <title>Carbapenemase-producing Enterobacteriaceae present in wastewater treatment plant effluent and nearby surface waters in the US.</title>
        <authorList>
            <person name="Mathys D.A."/>
            <person name="Mollenkopf D.F."/>
            <person name="Feicht S.M."/>
            <person name="Adams R.J."/>
            <person name="Albers A.L."/>
            <person name="Stuever D.M."/>
            <person name="Daniels J.B."/>
            <person name="Wittum T.E."/>
        </authorList>
    </citation>
    <scope>NUCLEOTIDE SEQUENCE [LARGE SCALE GENOMIC DNA]</scope>
    <source>
        <strain evidence="7 8">GEO_47_Down_B</strain>
    </source>
</reference>
<evidence type="ECO:0000256" key="2">
    <source>
        <dbReference type="ARBA" id="ARBA00022723"/>
    </source>
</evidence>
<dbReference type="AlphaFoldDB" id="A0A443VT49"/>
<dbReference type="GO" id="GO:0006508">
    <property type="term" value="P:proteolysis"/>
    <property type="evidence" value="ECO:0007669"/>
    <property type="project" value="UniProtKB-KW"/>
</dbReference>
<sequence>MGFNAAAVIFAHNHPSGIPEPSHVDKAIRVRIKKGLAMVDVRALDHFTSAVSPRCPSSNGSCFDRRELRPPFFCDLCRVLRGSMFLTLWSTYCMRALLTFCI</sequence>
<protein>
    <recommendedName>
        <fullName evidence="6">MPN domain-containing protein</fullName>
    </recommendedName>
</protein>
<dbReference type="PROSITE" id="PS50249">
    <property type="entry name" value="MPN"/>
    <property type="match status" value="1"/>
</dbReference>
<dbReference type="PANTHER" id="PTHR30471:SF3">
    <property type="entry name" value="UPF0758 PROTEIN YEES-RELATED"/>
    <property type="match status" value="1"/>
</dbReference>
<dbReference type="InterPro" id="IPR001405">
    <property type="entry name" value="UPF0758"/>
</dbReference>
<name>A0A443VT49_RAOPL</name>
<dbReference type="PROSITE" id="PS01302">
    <property type="entry name" value="UPF0758"/>
    <property type="match status" value="1"/>
</dbReference>
<keyword evidence="1" id="KW-0645">Protease</keyword>
<dbReference type="Gene3D" id="3.40.140.10">
    <property type="entry name" value="Cytidine Deaminase, domain 2"/>
    <property type="match status" value="1"/>
</dbReference>
<dbReference type="EMBL" id="QKOX01000003">
    <property type="protein sequence ID" value="RWT25365.1"/>
    <property type="molecule type" value="Genomic_DNA"/>
</dbReference>
<dbReference type="Pfam" id="PF04002">
    <property type="entry name" value="RadC"/>
    <property type="match status" value="1"/>
</dbReference>
<dbReference type="InterPro" id="IPR025657">
    <property type="entry name" value="RadC_JAB"/>
</dbReference>
<keyword evidence="3" id="KW-0378">Hydrolase</keyword>
<feature type="domain" description="MPN" evidence="6">
    <location>
        <begin position="1"/>
        <end position="65"/>
    </location>
</feature>
<evidence type="ECO:0000256" key="1">
    <source>
        <dbReference type="ARBA" id="ARBA00022670"/>
    </source>
</evidence>
<keyword evidence="4" id="KW-0862">Zinc</keyword>
<evidence type="ECO:0000256" key="5">
    <source>
        <dbReference type="ARBA" id="ARBA00023049"/>
    </source>
</evidence>
<keyword evidence="5" id="KW-0482">Metalloprotease</keyword>
<dbReference type="InterPro" id="IPR020891">
    <property type="entry name" value="UPF0758_CS"/>
</dbReference>
<evidence type="ECO:0000313" key="8">
    <source>
        <dbReference type="Proteomes" id="UP000288843"/>
    </source>
</evidence>
<evidence type="ECO:0000256" key="4">
    <source>
        <dbReference type="ARBA" id="ARBA00022833"/>
    </source>
</evidence>
<evidence type="ECO:0000256" key="3">
    <source>
        <dbReference type="ARBA" id="ARBA00022801"/>
    </source>
</evidence>
<dbReference type="GO" id="GO:0008237">
    <property type="term" value="F:metallopeptidase activity"/>
    <property type="evidence" value="ECO:0007669"/>
    <property type="project" value="UniProtKB-KW"/>
</dbReference>
<keyword evidence="2" id="KW-0479">Metal-binding</keyword>
<dbReference type="Proteomes" id="UP000288843">
    <property type="component" value="Unassembled WGS sequence"/>
</dbReference>
<dbReference type="PANTHER" id="PTHR30471">
    <property type="entry name" value="DNA REPAIR PROTEIN RADC"/>
    <property type="match status" value="1"/>
</dbReference>
<gene>
    <name evidence="7" type="ORF">DN603_03165</name>
</gene>
<accession>A0A443VT49</accession>
<dbReference type="GO" id="GO:0046872">
    <property type="term" value="F:metal ion binding"/>
    <property type="evidence" value="ECO:0007669"/>
    <property type="project" value="UniProtKB-KW"/>
</dbReference>
<dbReference type="InterPro" id="IPR037518">
    <property type="entry name" value="MPN"/>
</dbReference>
<evidence type="ECO:0000313" key="7">
    <source>
        <dbReference type="EMBL" id="RWT25365.1"/>
    </source>
</evidence>